<feature type="transmembrane region" description="Helical" evidence="8">
    <location>
        <begin position="82"/>
        <end position="100"/>
    </location>
</feature>
<dbReference type="EMBL" id="JBHUMZ010000050">
    <property type="protein sequence ID" value="MFD2639997.1"/>
    <property type="molecule type" value="Genomic_DNA"/>
</dbReference>
<dbReference type="NCBIfam" id="TIGR00912">
    <property type="entry name" value="2A0309"/>
    <property type="match status" value="1"/>
</dbReference>
<gene>
    <name evidence="9" type="ORF">ACFSW4_14095</name>
</gene>
<name>A0ABW5QDJ8_9BACI</name>
<keyword evidence="7 8" id="KW-0472">Membrane</keyword>
<keyword evidence="6 8" id="KW-1133">Transmembrane helix</keyword>
<feature type="transmembrane region" description="Helical" evidence="8">
    <location>
        <begin position="142"/>
        <end position="160"/>
    </location>
</feature>
<comment type="similarity">
    <text evidence="2">Belongs to the amino acid-polyamine-organocation (APC) superfamily. Spore germination protein (SGP) (TC 2.A.3.9) family.</text>
</comment>
<evidence type="ECO:0000256" key="6">
    <source>
        <dbReference type="ARBA" id="ARBA00022989"/>
    </source>
</evidence>
<keyword evidence="10" id="KW-1185">Reference proteome</keyword>
<dbReference type="PANTHER" id="PTHR34975">
    <property type="entry name" value="SPORE GERMINATION PROTEIN A2"/>
    <property type="match status" value="1"/>
</dbReference>
<dbReference type="Proteomes" id="UP001597452">
    <property type="component" value="Unassembled WGS sequence"/>
</dbReference>
<evidence type="ECO:0000256" key="1">
    <source>
        <dbReference type="ARBA" id="ARBA00004141"/>
    </source>
</evidence>
<feature type="transmembrane region" description="Helical" evidence="8">
    <location>
        <begin position="332"/>
        <end position="354"/>
    </location>
</feature>
<keyword evidence="5 8" id="KW-0812">Transmembrane</keyword>
<evidence type="ECO:0000256" key="5">
    <source>
        <dbReference type="ARBA" id="ARBA00022692"/>
    </source>
</evidence>
<comment type="subcellular location">
    <subcellularLocation>
        <location evidence="1">Membrane</location>
        <topology evidence="1">Multi-pass membrane protein</topology>
    </subcellularLocation>
</comment>
<evidence type="ECO:0000256" key="7">
    <source>
        <dbReference type="ARBA" id="ARBA00023136"/>
    </source>
</evidence>
<feature type="transmembrane region" description="Helical" evidence="8">
    <location>
        <begin position="271"/>
        <end position="292"/>
    </location>
</feature>
<feature type="transmembrane region" description="Helical" evidence="8">
    <location>
        <begin position="180"/>
        <end position="202"/>
    </location>
</feature>
<evidence type="ECO:0000256" key="2">
    <source>
        <dbReference type="ARBA" id="ARBA00007998"/>
    </source>
</evidence>
<accession>A0ABW5QDJ8</accession>
<reference evidence="10" key="1">
    <citation type="journal article" date="2019" name="Int. J. Syst. Evol. Microbiol.">
        <title>The Global Catalogue of Microorganisms (GCM) 10K type strain sequencing project: providing services to taxonomists for standard genome sequencing and annotation.</title>
        <authorList>
            <consortium name="The Broad Institute Genomics Platform"/>
            <consortium name="The Broad Institute Genome Sequencing Center for Infectious Disease"/>
            <person name="Wu L."/>
            <person name="Ma J."/>
        </authorList>
    </citation>
    <scope>NUCLEOTIDE SEQUENCE [LARGE SCALE GENOMIC DNA]</scope>
    <source>
        <strain evidence="10">TISTR 1571</strain>
    </source>
</reference>
<evidence type="ECO:0000256" key="8">
    <source>
        <dbReference type="SAM" id="Phobius"/>
    </source>
</evidence>
<evidence type="ECO:0000256" key="4">
    <source>
        <dbReference type="ARBA" id="ARBA00022544"/>
    </source>
</evidence>
<keyword evidence="4" id="KW-0309">Germination</keyword>
<evidence type="ECO:0000313" key="10">
    <source>
        <dbReference type="Proteomes" id="UP001597452"/>
    </source>
</evidence>
<protein>
    <submittedName>
        <fullName evidence="9">Endospore germination permease</fullName>
    </submittedName>
</protein>
<proteinExistence type="inferred from homology"/>
<feature type="transmembrane region" description="Helical" evidence="8">
    <location>
        <begin position="304"/>
        <end position="326"/>
    </location>
</feature>
<evidence type="ECO:0000256" key="3">
    <source>
        <dbReference type="ARBA" id="ARBA00022448"/>
    </source>
</evidence>
<evidence type="ECO:0000313" key="9">
    <source>
        <dbReference type="EMBL" id="MFD2639997.1"/>
    </source>
</evidence>
<dbReference type="PANTHER" id="PTHR34975:SF2">
    <property type="entry name" value="SPORE GERMINATION PROTEIN A2"/>
    <property type="match status" value="1"/>
</dbReference>
<feature type="transmembrane region" description="Helical" evidence="8">
    <location>
        <begin position="214"/>
        <end position="238"/>
    </location>
</feature>
<keyword evidence="3" id="KW-0813">Transport</keyword>
<dbReference type="RefSeq" id="WP_377330066.1">
    <property type="nucleotide sequence ID" value="NZ_JBHUMZ010000050.1"/>
</dbReference>
<organism evidence="9 10">
    <name type="scientific">Piscibacillus salipiscarius</name>
    <dbReference type="NCBI Taxonomy" id="299480"/>
    <lineage>
        <taxon>Bacteria</taxon>
        <taxon>Bacillati</taxon>
        <taxon>Bacillota</taxon>
        <taxon>Bacilli</taxon>
        <taxon>Bacillales</taxon>
        <taxon>Bacillaceae</taxon>
        <taxon>Piscibacillus</taxon>
    </lineage>
</organism>
<comment type="caution">
    <text evidence="9">The sequence shown here is derived from an EMBL/GenBank/DDBJ whole genome shotgun (WGS) entry which is preliminary data.</text>
</comment>
<feature type="transmembrane region" description="Helical" evidence="8">
    <location>
        <begin position="7"/>
        <end position="29"/>
    </location>
</feature>
<dbReference type="Pfam" id="PF03845">
    <property type="entry name" value="Spore_permease"/>
    <property type="match status" value="1"/>
</dbReference>
<dbReference type="InterPro" id="IPR004761">
    <property type="entry name" value="Spore_GerAB"/>
</dbReference>
<sequence length="362" mass="41152">MNSNDKVGFIYVLLLLVTTVGLINHVIMIPTLYEVAGRDSWLSVIFTFFLVLPWLLVIPFIARRTQQQHLAKWIKSNSPKALAYPLMFFIVVFLFLTATVTTNDLIIWTNITYLPQTPKLVIILIFISICVYLALTNIRTIVIVNTILLPIVIFLGIFVATTNMPNKDYSLLLPVFVDGFRPMLTGMIFTTACILEVFMILFLQHKIKNKINYVGLVIVTLFLILLGLGPVMGGIAAFGPDAVIKERFPAYIQWQLVSIGRFIEHLDFFSIYQWLSGALIRISLTLYVLAEVLQIDDKKKRRRFLLVVGSLIVIVTLLPINDLLFVSFIKNIYLPFNLIFLSLLSLILFILIVIKGKGKNPK</sequence>
<feature type="transmembrane region" description="Helical" evidence="8">
    <location>
        <begin position="41"/>
        <end position="62"/>
    </location>
</feature>
<feature type="transmembrane region" description="Helical" evidence="8">
    <location>
        <begin position="120"/>
        <end position="135"/>
    </location>
</feature>